<accession>A0ABQ3DCM6</accession>
<dbReference type="Proteomes" id="UP000653644">
    <property type="component" value="Unassembled WGS sequence"/>
</dbReference>
<evidence type="ECO:0000256" key="1">
    <source>
        <dbReference type="SAM" id="MobiDB-lite"/>
    </source>
</evidence>
<dbReference type="EMBL" id="BMVN01000102">
    <property type="protein sequence ID" value="GHA75097.1"/>
    <property type="molecule type" value="Genomic_DNA"/>
</dbReference>
<comment type="caution">
    <text evidence="2">The sequence shown here is derived from an EMBL/GenBank/DDBJ whole genome shotgun (WGS) entry which is preliminary data.</text>
</comment>
<feature type="region of interest" description="Disordered" evidence="1">
    <location>
        <begin position="1"/>
        <end position="41"/>
    </location>
</feature>
<organism evidence="2 3">
    <name type="scientific">Streptomyces canarius</name>
    <dbReference type="NCBI Taxonomy" id="285453"/>
    <lineage>
        <taxon>Bacteria</taxon>
        <taxon>Bacillati</taxon>
        <taxon>Actinomycetota</taxon>
        <taxon>Actinomycetes</taxon>
        <taxon>Kitasatosporales</taxon>
        <taxon>Streptomycetaceae</taxon>
        <taxon>Streptomyces</taxon>
    </lineage>
</organism>
<keyword evidence="3" id="KW-1185">Reference proteome</keyword>
<gene>
    <name evidence="2" type="ORF">GCM10010345_91760</name>
</gene>
<proteinExistence type="predicted"/>
<feature type="compositionally biased region" description="Basic and acidic residues" evidence="1">
    <location>
        <begin position="9"/>
        <end position="23"/>
    </location>
</feature>
<sequence length="67" mass="7337">MTGLGDVRTVSDQRDAGLYDRPVRRSPSAGAESGSITTAIRSPFTTEPLRNRWRLYALTPAAGWGWS</sequence>
<evidence type="ECO:0000313" key="2">
    <source>
        <dbReference type="EMBL" id="GHA75097.1"/>
    </source>
</evidence>
<reference evidence="3" key="1">
    <citation type="journal article" date="2019" name="Int. J. Syst. Evol. Microbiol.">
        <title>The Global Catalogue of Microorganisms (GCM) 10K type strain sequencing project: providing services to taxonomists for standard genome sequencing and annotation.</title>
        <authorList>
            <consortium name="The Broad Institute Genomics Platform"/>
            <consortium name="The Broad Institute Genome Sequencing Center for Infectious Disease"/>
            <person name="Wu L."/>
            <person name="Ma J."/>
        </authorList>
    </citation>
    <scope>NUCLEOTIDE SEQUENCE [LARGE SCALE GENOMIC DNA]</scope>
    <source>
        <strain evidence="3">JCM 4733</strain>
    </source>
</reference>
<protein>
    <submittedName>
        <fullName evidence="2">Uncharacterized protein</fullName>
    </submittedName>
</protein>
<evidence type="ECO:0000313" key="3">
    <source>
        <dbReference type="Proteomes" id="UP000653644"/>
    </source>
</evidence>
<name>A0ABQ3DCM6_9ACTN</name>